<name>A0A4R5AXR7_9FLAO</name>
<evidence type="ECO:0000313" key="2">
    <source>
        <dbReference type="Proteomes" id="UP000295278"/>
    </source>
</evidence>
<dbReference type="Proteomes" id="UP000295278">
    <property type="component" value="Unassembled WGS sequence"/>
</dbReference>
<comment type="caution">
    <text evidence="1">The sequence shown here is derived from an EMBL/GenBank/DDBJ whole genome shotgun (WGS) entry which is preliminary data.</text>
</comment>
<dbReference type="AlphaFoldDB" id="A0A4R5AXR7"/>
<sequence length="118" mass="13456">MKKINETATLKEAIHLLKLKQANELVILKDQYHYTIESLKPVTLIKNLFTDLTTTPSMKRNLLQNVVGITAGYLTKRVLVGSTHNPIKRIFGTLLQFVVTNITTKHSDKSKEYEAQNF</sequence>
<organism evidence="1 2">
    <name type="scientific">Flavobacterium caseinilyticum</name>
    <dbReference type="NCBI Taxonomy" id="2541732"/>
    <lineage>
        <taxon>Bacteria</taxon>
        <taxon>Pseudomonadati</taxon>
        <taxon>Bacteroidota</taxon>
        <taxon>Flavobacteriia</taxon>
        <taxon>Flavobacteriales</taxon>
        <taxon>Flavobacteriaceae</taxon>
        <taxon>Flavobacterium</taxon>
    </lineage>
</organism>
<evidence type="ECO:0000313" key="1">
    <source>
        <dbReference type="EMBL" id="TDD75482.1"/>
    </source>
</evidence>
<dbReference type="RefSeq" id="WP_131909896.1">
    <property type="nucleotide sequence ID" value="NZ_SMFM01000005.1"/>
</dbReference>
<keyword evidence="2" id="KW-1185">Reference proteome</keyword>
<reference evidence="1 2" key="1">
    <citation type="submission" date="2019-03" db="EMBL/GenBank/DDBJ databases">
        <title>Flavobacterium AT-3-2 sp. nov., isolated from arctic soil.</title>
        <authorList>
            <person name="Chaudhary D.K."/>
        </authorList>
    </citation>
    <scope>NUCLEOTIDE SEQUENCE [LARGE SCALE GENOMIC DNA]</scope>
    <source>
        <strain evidence="1 2">AT-3-2</strain>
    </source>
</reference>
<protein>
    <submittedName>
        <fullName evidence="1">Uncharacterized protein</fullName>
    </submittedName>
</protein>
<dbReference type="EMBL" id="SMFM01000005">
    <property type="protein sequence ID" value="TDD75482.1"/>
    <property type="molecule type" value="Genomic_DNA"/>
</dbReference>
<accession>A0A4R5AXR7</accession>
<proteinExistence type="predicted"/>
<dbReference type="OrthoDB" id="1443487at2"/>
<gene>
    <name evidence="1" type="ORF">E0F89_11355</name>
</gene>